<feature type="region of interest" description="Disordered" evidence="1">
    <location>
        <begin position="189"/>
        <end position="208"/>
    </location>
</feature>
<comment type="caution">
    <text evidence="2">The sequence shown here is derived from an EMBL/GenBank/DDBJ whole genome shotgun (WGS) entry which is preliminary data.</text>
</comment>
<dbReference type="OrthoDB" id="7700111at2759"/>
<keyword evidence="3" id="KW-1185">Reference proteome</keyword>
<name>A0A6V7H937_9HYME</name>
<feature type="compositionally biased region" description="Basic and acidic residues" evidence="1">
    <location>
        <begin position="160"/>
        <end position="169"/>
    </location>
</feature>
<protein>
    <submittedName>
        <fullName evidence="2">Uncharacterized protein</fullName>
    </submittedName>
</protein>
<feature type="non-terminal residue" evidence="2">
    <location>
        <position position="208"/>
    </location>
</feature>
<feature type="region of interest" description="Disordered" evidence="1">
    <location>
        <begin position="136"/>
        <end position="172"/>
    </location>
</feature>
<evidence type="ECO:0000313" key="3">
    <source>
        <dbReference type="Proteomes" id="UP000752696"/>
    </source>
</evidence>
<reference evidence="2" key="1">
    <citation type="submission" date="2020-07" db="EMBL/GenBank/DDBJ databases">
        <authorList>
            <person name="Nazaruddin N."/>
        </authorList>
    </citation>
    <scope>NUCLEOTIDE SEQUENCE</scope>
</reference>
<dbReference type="EMBL" id="CAJDYZ010009502">
    <property type="protein sequence ID" value="CAD1476685.1"/>
    <property type="molecule type" value="Genomic_DNA"/>
</dbReference>
<gene>
    <name evidence="2" type="ORF">MHI_LOCUS664478</name>
</gene>
<evidence type="ECO:0000256" key="1">
    <source>
        <dbReference type="SAM" id="MobiDB-lite"/>
    </source>
</evidence>
<feature type="non-terminal residue" evidence="2">
    <location>
        <position position="1"/>
    </location>
</feature>
<organism evidence="2 3">
    <name type="scientific">Heterotrigona itama</name>
    <dbReference type="NCBI Taxonomy" id="395501"/>
    <lineage>
        <taxon>Eukaryota</taxon>
        <taxon>Metazoa</taxon>
        <taxon>Ecdysozoa</taxon>
        <taxon>Arthropoda</taxon>
        <taxon>Hexapoda</taxon>
        <taxon>Insecta</taxon>
        <taxon>Pterygota</taxon>
        <taxon>Neoptera</taxon>
        <taxon>Endopterygota</taxon>
        <taxon>Hymenoptera</taxon>
        <taxon>Apocrita</taxon>
        <taxon>Aculeata</taxon>
        <taxon>Apoidea</taxon>
        <taxon>Anthophila</taxon>
        <taxon>Apidae</taxon>
        <taxon>Heterotrigona</taxon>
    </lineage>
</organism>
<accession>A0A6V7H937</accession>
<sequence>VDHIKQPLEQPYEGPYRVIKYISDNVFLKQITKANYKGKETTISTERWLNRKMKICVRSAPTDWEDIYCNKCSSIFGSVAENICTSYNSVDGPSSTHASKAHREPAFRKKWSDTCTLAGRIDSRFIVGITRSSTKNNGLESGGGAGVAQRSSVHRHRASPRQEMREKPPPARWALKKMDVDVLMAAAHTAAWEEPPADPACDVDKEAD</sequence>
<dbReference type="Proteomes" id="UP000752696">
    <property type="component" value="Unassembled WGS sequence"/>
</dbReference>
<proteinExistence type="predicted"/>
<dbReference type="AlphaFoldDB" id="A0A6V7H937"/>
<evidence type="ECO:0000313" key="2">
    <source>
        <dbReference type="EMBL" id="CAD1476685.1"/>
    </source>
</evidence>